<feature type="transmembrane region" description="Helical" evidence="1">
    <location>
        <begin position="40"/>
        <end position="63"/>
    </location>
</feature>
<dbReference type="InterPro" id="IPR016181">
    <property type="entry name" value="Acyl_CoA_acyltransferase"/>
</dbReference>
<dbReference type="Pfam" id="PF00583">
    <property type="entry name" value="Acetyltransf_1"/>
    <property type="match status" value="1"/>
</dbReference>
<feature type="transmembrane region" description="Helical" evidence="1">
    <location>
        <begin position="12"/>
        <end position="34"/>
    </location>
</feature>
<dbReference type="CDD" id="cd04301">
    <property type="entry name" value="NAT_SF"/>
    <property type="match status" value="1"/>
</dbReference>
<sequence>MNNIIIKKINEPNIYLLSIIQARSYLFLITRYLFVKIILLISILFTIKIPILILFLIWLYLCISTSIIRYNKYTFYGAYYSNKLVGFISLSQTGFIHHWFLLPNYTRNRIGRLLIYKVINEAKKLNCKKIFLNTTNFTFSPKFVNIIPNGKLKTYQNYFNILKFYNIQWAI</sequence>
<gene>
    <name evidence="3" type="ORF">CPAV1605_86</name>
</gene>
<accession>A0A5E8CI66</accession>
<name>A0A5E8CI66_9ZZZZ</name>
<evidence type="ECO:0000259" key="2">
    <source>
        <dbReference type="PROSITE" id="PS51186"/>
    </source>
</evidence>
<evidence type="ECO:0000313" key="3">
    <source>
        <dbReference type="EMBL" id="VVU94364.1"/>
    </source>
</evidence>
<keyword evidence="1" id="KW-1133">Transmembrane helix</keyword>
<dbReference type="SUPFAM" id="SSF55729">
    <property type="entry name" value="Acyl-CoA N-acyltransferases (Nat)"/>
    <property type="match status" value="1"/>
</dbReference>
<keyword evidence="1" id="KW-0812">Transmembrane</keyword>
<reference evidence="3" key="1">
    <citation type="submission" date="2019-09" db="EMBL/GenBank/DDBJ databases">
        <authorList>
            <person name="Needham M D."/>
        </authorList>
    </citation>
    <scope>NUCLEOTIDE SEQUENCE</scope>
</reference>
<dbReference type="AlphaFoldDB" id="A0A5E8CI66"/>
<dbReference type="InterPro" id="IPR000182">
    <property type="entry name" value="GNAT_dom"/>
</dbReference>
<dbReference type="GO" id="GO:0016747">
    <property type="term" value="F:acyltransferase activity, transferring groups other than amino-acyl groups"/>
    <property type="evidence" value="ECO:0007669"/>
    <property type="project" value="InterPro"/>
</dbReference>
<protein>
    <recommendedName>
        <fullName evidence="2">N-acetyltransferase domain-containing protein</fullName>
    </recommendedName>
</protein>
<dbReference type="EMBL" id="CABVLZ010000001">
    <property type="protein sequence ID" value="VVU94364.1"/>
    <property type="molecule type" value="Genomic_DNA"/>
</dbReference>
<organism evidence="3">
    <name type="scientific">seawater metagenome</name>
    <dbReference type="NCBI Taxonomy" id="1561972"/>
    <lineage>
        <taxon>unclassified sequences</taxon>
        <taxon>metagenomes</taxon>
        <taxon>ecological metagenomes</taxon>
    </lineage>
</organism>
<dbReference type="Gene3D" id="3.40.630.30">
    <property type="match status" value="1"/>
</dbReference>
<dbReference type="PROSITE" id="PS51186">
    <property type="entry name" value="GNAT"/>
    <property type="match status" value="1"/>
</dbReference>
<feature type="domain" description="N-acetyltransferase" evidence="2">
    <location>
        <begin position="39"/>
        <end position="171"/>
    </location>
</feature>
<evidence type="ECO:0000256" key="1">
    <source>
        <dbReference type="SAM" id="Phobius"/>
    </source>
</evidence>
<proteinExistence type="predicted"/>
<keyword evidence="1" id="KW-0472">Membrane</keyword>